<keyword evidence="2" id="KW-1133">Transmembrane helix</keyword>
<organism evidence="3 4">
    <name type="scientific">Oedothorax gibbosus</name>
    <dbReference type="NCBI Taxonomy" id="931172"/>
    <lineage>
        <taxon>Eukaryota</taxon>
        <taxon>Metazoa</taxon>
        <taxon>Ecdysozoa</taxon>
        <taxon>Arthropoda</taxon>
        <taxon>Chelicerata</taxon>
        <taxon>Arachnida</taxon>
        <taxon>Araneae</taxon>
        <taxon>Araneomorphae</taxon>
        <taxon>Entelegynae</taxon>
        <taxon>Araneoidea</taxon>
        <taxon>Linyphiidae</taxon>
        <taxon>Erigoninae</taxon>
        <taxon>Oedothorax</taxon>
    </lineage>
</organism>
<dbReference type="EMBL" id="JAFNEN010000058">
    <property type="protein sequence ID" value="KAG8197210.1"/>
    <property type="molecule type" value="Genomic_DNA"/>
</dbReference>
<feature type="region of interest" description="Disordered" evidence="1">
    <location>
        <begin position="83"/>
        <end position="103"/>
    </location>
</feature>
<feature type="compositionally biased region" description="Polar residues" evidence="1">
    <location>
        <begin position="1"/>
        <end position="10"/>
    </location>
</feature>
<reference evidence="3 4" key="1">
    <citation type="journal article" date="2022" name="Nat. Ecol. Evol.">
        <title>A masculinizing supergene underlies an exaggerated male reproductive morph in a spider.</title>
        <authorList>
            <person name="Hendrickx F."/>
            <person name="De Corte Z."/>
            <person name="Sonet G."/>
            <person name="Van Belleghem S.M."/>
            <person name="Kostlbacher S."/>
            <person name="Vangestel C."/>
        </authorList>
    </citation>
    <scope>NUCLEOTIDE SEQUENCE [LARGE SCALE GENOMIC DNA]</scope>
    <source>
        <strain evidence="3">W744_W776</strain>
    </source>
</reference>
<evidence type="ECO:0000256" key="1">
    <source>
        <dbReference type="SAM" id="MobiDB-lite"/>
    </source>
</evidence>
<feature type="region of interest" description="Disordered" evidence="1">
    <location>
        <begin position="1"/>
        <end position="23"/>
    </location>
</feature>
<accession>A0AAV6VMA5</accession>
<sequence length="128" mass="14342">MMISSESAGSESGPLPNPQLPKTLQLENRKTTLKFLIKIDTRSLTGYLILFFALLRLTGYLILFFSPASLLKAKPPAFLISTSRKHKRDDSFPSEPVSSDRREIESLDLPSSFKRVWNSFSSSGELFG</sequence>
<proteinExistence type="predicted"/>
<keyword evidence="2" id="KW-0812">Transmembrane</keyword>
<gene>
    <name evidence="3" type="ORF">JTE90_011365</name>
</gene>
<evidence type="ECO:0000313" key="4">
    <source>
        <dbReference type="Proteomes" id="UP000827092"/>
    </source>
</evidence>
<name>A0AAV6VMA5_9ARAC</name>
<evidence type="ECO:0000313" key="3">
    <source>
        <dbReference type="EMBL" id="KAG8197210.1"/>
    </source>
</evidence>
<protein>
    <submittedName>
        <fullName evidence="3">Uncharacterized protein</fullName>
    </submittedName>
</protein>
<feature type="transmembrane region" description="Helical" evidence="2">
    <location>
        <begin position="44"/>
        <end position="65"/>
    </location>
</feature>
<keyword evidence="4" id="KW-1185">Reference proteome</keyword>
<keyword evidence="2" id="KW-0472">Membrane</keyword>
<comment type="caution">
    <text evidence="3">The sequence shown here is derived from an EMBL/GenBank/DDBJ whole genome shotgun (WGS) entry which is preliminary data.</text>
</comment>
<evidence type="ECO:0000256" key="2">
    <source>
        <dbReference type="SAM" id="Phobius"/>
    </source>
</evidence>
<dbReference type="AlphaFoldDB" id="A0AAV6VMA5"/>
<dbReference type="Proteomes" id="UP000827092">
    <property type="component" value="Unassembled WGS sequence"/>
</dbReference>